<proteinExistence type="predicted"/>
<keyword evidence="1" id="KW-0472">Membrane</keyword>
<feature type="transmembrane region" description="Helical" evidence="1">
    <location>
        <begin position="12"/>
        <end position="36"/>
    </location>
</feature>
<dbReference type="GeneID" id="92816691"/>
<evidence type="ECO:0008006" key="4">
    <source>
        <dbReference type="Google" id="ProtNLM"/>
    </source>
</evidence>
<accession>G5H5Q9</accession>
<dbReference type="eggNOG" id="ENOG502ZQ0N">
    <property type="taxonomic scope" value="Bacteria"/>
</dbReference>
<keyword evidence="1" id="KW-1133">Transmembrane helix</keyword>
<sequence length="172" mass="19334">MNPTKRLPASTLVEVLILMILGGIVFLSVMDGFGLLRRFLDRTSLQIAGRTEQYARYFRTADLAGMSDSLLAEDNGALALYRGGEIYGRIERIDSALIVHQGERTDTLLRKVAGLRTIPEIPRDRPVDTLVVELRTAQDSLRCIGFAPRHRSDPLLRKLSEAEGKYRYDESN</sequence>
<evidence type="ECO:0000313" key="2">
    <source>
        <dbReference type="EMBL" id="EHB93498.1"/>
    </source>
</evidence>
<dbReference type="RefSeq" id="WP_009133075.1">
    <property type="nucleotide sequence ID" value="NZ_CP102250.1"/>
</dbReference>
<reference evidence="2 3" key="1">
    <citation type="submission" date="2011-08" db="EMBL/GenBank/DDBJ databases">
        <title>The Genome Sequence of Alistipes indistinctus YIT 12060.</title>
        <authorList>
            <consortium name="The Broad Institute Genome Sequencing Platform"/>
            <person name="Earl A."/>
            <person name="Ward D."/>
            <person name="Feldgarden M."/>
            <person name="Gevers D."/>
            <person name="Morotomi M."/>
            <person name="Young S.K."/>
            <person name="Zeng Q."/>
            <person name="Gargeya S."/>
            <person name="Fitzgerald M."/>
            <person name="Haas B."/>
            <person name="Abouelleil A."/>
            <person name="Alvarado L."/>
            <person name="Arachchi H.M."/>
            <person name="Berlin A."/>
            <person name="Brown A."/>
            <person name="Chapman S.B."/>
            <person name="Chen Z."/>
            <person name="Dunbar C."/>
            <person name="Freedman E."/>
            <person name="Gearin G."/>
            <person name="Gellesch M."/>
            <person name="Goldberg J."/>
            <person name="Griggs A."/>
            <person name="Gujja S."/>
            <person name="Heiman D."/>
            <person name="Howarth C."/>
            <person name="Larson L."/>
            <person name="Lui A."/>
            <person name="MacDonald P.J.P."/>
            <person name="Montmayeur A."/>
            <person name="Murphy C."/>
            <person name="Neiman D."/>
            <person name="Pearson M."/>
            <person name="Priest M."/>
            <person name="Roberts A."/>
            <person name="Saif S."/>
            <person name="Shea T."/>
            <person name="Shenoy N."/>
            <person name="Sisk P."/>
            <person name="Stolte C."/>
            <person name="Sykes S."/>
            <person name="Wortman J."/>
            <person name="Nusbaum C."/>
            <person name="Birren B."/>
        </authorList>
    </citation>
    <scope>NUCLEOTIDE SEQUENCE [LARGE SCALE GENOMIC DNA]</scope>
    <source>
        <strain evidence="2 3">YIT 12060</strain>
    </source>
</reference>
<gene>
    <name evidence="2" type="ORF">HMPREF9450_00269</name>
</gene>
<organism evidence="2 3">
    <name type="scientific">Alistipes indistinctus YIT 12060</name>
    <dbReference type="NCBI Taxonomy" id="742725"/>
    <lineage>
        <taxon>Bacteria</taxon>
        <taxon>Pseudomonadati</taxon>
        <taxon>Bacteroidota</taxon>
        <taxon>Bacteroidia</taxon>
        <taxon>Bacteroidales</taxon>
        <taxon>Rikenellaceae</taxon>
        <taxon>Alistipes</taxon>
    </lineage>
</organism>
<keyword evidence="1" id="KW-0812">Transmembrane</keyword>
<evidence type="ECO:0000256" key="1">
    <source>
        <dbReference type="SAM" id="Phobius"/>
    </source>
</evidence>
<protein>
    <recommendedName>
        <fullName evidence="4">Prepilin-type N-terminal cleavage/methylation domain-containing protein</fullName>
    </recommendedName>
</protein>
<dbReference type="EMBL" id="ADLD01000003">
    <property type="protein sequence ID" value="EHB93498.1"/>
    <property type="molecule type" value="Genomic_DNA"/>
</dbReference>
<dbReference type="PATRIC" id="fig|742725.3.peg.308"/>
<dbReference type="STRING" id="742725.HMPREF9450_00269"/>
<dbReference type="AlphaFoldDB" id="G5H5Q9"/>
<dbReference type="HOGENOM" id="CLU_1552048_0_0_10"/>
<keyword evidence="3" id="KW-1185">Reference proteome</keyword>
<evidence type="ECO:0000313" key="3">
    <source>
        <dbReference type="Proteomes" id="UP000006008"/>
    </source>
</evidence>
<comment type="caution">
    <text evidence="2">The sequence shown here is derived from an EMBL/GenBank/DDBJ whole genome shotgun (WGS) entry which is preliminary data.</text>
</comment>
<dbReference type="Proteomes" id="UP000006008">
    <property type="component" value="Unassembled WGS sequence"/>
</dbReference>
<name>G5H5Q9_9BACT</name>